<dbReference type="EMBL" id="CP020114">
    <property type="protein sequence ID" value="AVZ29939.1"/>
    <property type="molecule type" value="Genomic_DNA"/>
</dbReference>
<keyword evidence="3" id="KW-0812">Transmembrane</keyword>
<dbReference type="Gene3D" id="2.40.50.100">
    <property type="match status" value="2"/>
</dbReference>
<dbReference type="GO" id="GO:1990281">
    <property type="term" value="C:efflux pump complex"/>
    <property type="evidence" value="ECO:0007669"/>
    <property type="project" value="TreeGrafter"/>
</dbReference>
<evidence type="ECO:0000313" key="5">
    <source>
        <dbReference type="EMBL" id="AVZ29939.1"/>
    </source>
</evidence>
<accession>A0A2S0Q677</accession>
<dbReference type="KEGG" id="nsp:BMF81_00966"/>
<dbReference type="SUPFAM" id="SSF111369">
    <property type="entry name" value="HlyD-like secretion proteins"/>
    <property type="match status" value="1"/>
</dbReference>
<comment type="similarity">
    <text evidence="1">Belongs to the membrane fusion protein (MFP) (TC 8.A.1) family.</text>
</comment>
<dbReference type="PANTHER" id="PTHR30469:SF11">
    <property type="entry name" value="BLL4320 PROTEIN"/>
    <property type="match status" value="1"/>
</dbReference>
<name>A0A2S0Q677_NODSP</name>
<dbReference type="Proteomes" id="UP000244056">
    <property type="component" value="Chromosome"/>
</dbReference>
<gene>
    <name evidence="5" type="primary">bepF</name>
    <name evidence="5" type="ORF">BMF81_00966</name>
</gene>
<evidence type="ECO:0000313" key="6">
    <source>
        <dbReference type="Proteomes" id="UP000244056"/>
    </source>
</evidence>
<keyword evidence="3" id="KW-0472">Membrane</keyword>
<dbReference type="GeneID" id="78016346"/>
<protein>
    <submittedName>
        <fullName evidence="5">Efflux pump periplasmic linker BepF</fullName>
    </submittedName>
</protein>
<dbReference type="PANTHER" id="PTHR30469">
    <property type="entry name" value="MULTIDRUG RESISTANCE PROTEIN MDTA"/>
    <property type="match status" value="1"/>
</dbReference>
<feature type="coiled-coil region" evidence="2">
    <location>
        <begin position="124"/>
        <end position="170"/>
    </location>
</feature>
<evidence type="ECO:0000256" key="1">
    <source>
        <dbReference type="ARBA" id="ARBA00009477"/>
    </source>
</evidence>
<dbReference type="GO" id="GO:0015562">
    <property type="term" value="F:efflux transmembrane transporter activity"/>
    <property type="evidence" value="ECO:0007669"/>
    <property type="project" value="TreeGrafter"/>
</dbReference>
<evidence type="ECO:0000259" key="4">
    <source>
        <dbReference type="Pfam" id="PF25881"/>
    </source>
</evidence>
<proteinExistence type="inferred from homology"/>
<dbReference type="Pfam" id="PF25881">
    <property type="entry name" value="HH_YBHG"/>
    <property type="match status" value="1"/>
</dbReference>
<evidence type="ECO:0000256" key="2">
    <source>
        <dbReference type="SAM" id="Coils"/>
    </source>
</evidence>
<dbReference type="RefSeq" id="WP_017804420.1">
    <property type="nucleotide sequence ID" value="NZ_CAWNZE010000001.1"/>
</dbReference>
<organism evidence="5 6">
    <name type="scientific">Nodularia spumigena UHCC 0039</name>
    <dbReference type="NCBI Taxonomy" id="1914872"/>
    <lineage>
        <taxon>Bacteria</taxon>
        <taxon>Bacillati</taxon>
        <taxon>Cyanobacteriota</taxon>
        <taxon>Cyanophyceae</taxon>
        <taxon>Nostocales</taxon>
        <taxon>Nodulariaceae</taxon>
        <taxon>Nodularia</taxon>
    </lineage>
</organism>
<dbReference type="InterPro" id="IPR059052">
    <property type="entry name" value="HH_YbhG-like"/>
</dbReference>
<feature type="domain" description="YbhG-like alpha-helical hairpin" evidence="4">
    <location>
        <begin position="115"/>
        <end position="243"/>
    </location>
</feature>
<dbReference type="NCBIfam" id="TIGR01730">
    <property type="entry name" value="RND_mfp"/>
    <property type="match status" value="1"/>
</dbReference>
<dbReference type="Gene3D" id="2.40.420.20">
    <property type="match status" value="1"/>
</dbReference>
<feature type="transmembrane region" description="Helical" evidence="3">
    <location>
        <begin position="23"/>
        <end position="41"/>
    </location>
</feature>
<evidence type="ECO:0000256" key="3">
    <source>
        <dbReference type="SAM" id="Phobius"/>
    </source>
</evidence>
<sequence length="438" mass="47855">MEAQIPEIDEAASPRKYPKKTGVRNLLIASGMVVAIAFGIYQRLSAEQEVAVSPPLTVQTLKLKPVQSYQVTRFYTGEVVATRRSDLGFERGGKVIEIIFNQGQTVEKGAVIARLDTQSLQAQLAQLAAQKLRAVAELRELQNGPRPETIAAARSQVADLENRLRLENIRRDRRSSLYAEGAISREQLDEVAFNRDALADRLSAAQSELEALQNGTRSEQIAAQAATVTQIAASIRDVEISIEKSTLRAPFRGVVGERNLDEGTVVQAGQAIVRLVENVTPEVEIGVPPQVVQTLKVGSRQQVQVSDRIYTAQVLAHKPEINPQTRTRTVVLQLVSTGQTMPASGEIARLQVEQMVSTQGFWLPVSSLIKGEQGLWSCFVVASEGETDVIERQDVEVLYTEGDRVLVRGTITAGEEVVNSGTNRLVSGQIVKSVNSEQ</sequence>
<keyword evidence="2" id="KW-0175">Coiled coil</keyword>
<dbReference type="AlphaFoldDB" id="A0A2S0Q677"/>
<dbReference type="InterPro" id="IPR006143">
    <property type="entry name" value="RND_pump_MFP"/>
</dbReference>
<keyword evidence="3" id="KW-1133">Transmembrane helix</keyword>
<reference evidence="5 6" key="1">
    <citation type="submission" date="2017-03" db="EMBL/GenBank/DDBJ databases">
        <title>Comparative genomics of the toxic Baltic Sea cyanobacteria Nodularia spumigena UHCC 0039 and its response on varying salinity.</title>
        <authorList>
            <person name="Teikari J.E."/>
        </authorList>
    </citation>
    <scope>NUCLEOTIDE SEQUENCE [LARGE SCALE GENOMIC DNA]</scope>
    <source>
        <strain evidence="5 6">UHCC 0039</strain>
    </source>
</reference>